<proteinExistence type="predicted"/>
<keyword evidence="3 6" id="KW-0812">Transmembrane</keyword>
<feature type="transmembrane region" description="Helical" evidence="6">
    <location>
        <begin position="356"/>
        <end position="376"/>
    </location>
</feature>
<evidence type="ECO:0000256" key="6">
    <source>
        <dbReference type="SAM" id="Phobius"/>
    </source>
</evidence>
<feature type="transmembrane region" description="Helical" evidence="6">
    <location>
        <begin position="228"/>
        <end position="253"/>
    </location>
</feature>
<accession>A0A1C3E957</accession>
<dbReference type="PANTHER" id="PTHR23513">
    <property type="entry name" value="INTEGRAL MEMBRANE EFFLUX PROTEIN-RELATED"/>
    <property type="match status" value="1"/>
</dbReference>
<dbReference type="InterPro" id="IPR011701">
    <property type="entry name" value="MFS"/>
</dbReference>
<sequence length="444" mass="47766">MSGKGKETQKGLGRDFWWYRGGEFLSDLGTSAQTLAVAWWVLDMTGSAASMATVLVPTMLANIIFSPLLAPLGDRYSRRAIMLWANAGKIVTVAAMASLFFTDNMTIPLLISLSVIASIFASMFNAGSEPIVSNLVEPEQFQRANQSVQALDAITLLLGGVFGATMVATLGIKGAVLVNLVSFLASVLGLSLIRKNTKPKREDQGQLTVKKWREDIYQGFRAMIKIRIVLSMVLCAVLINMAINPIFALMPYLVKEVLGLTPYHVGILEAAIAVGALLASVSLSLITKNVANNRIVIGSLCLAIASLVVVMSLQSYWLLVVGFGVTIMAATWNNILMQTQLTLAIPDHFRSRILSAMGMVASAAIPLGVSATGFLIDIFGPWSVFLACSGVAALTLPVYALVPNMTAFLNTPAEEIGDWVKETYPDAFDEPPAKRAHQTIHQIS</sequence>
<dbReference type="AlphaFoldDB" id="A0A1C3E957"/>
<comment type="subcellular location">
    <subcellularLocation>
        <location evidence="1">Cell membrane</location>
        <topology evidence="1">Multi-pass membrane protein</topology>
    </subcellularLocation>
</comment>
<reference evidence="8 9" key="1">
    <citation type="submission" date="2016-05" db="EMBL/GenBank/DDBJ databases">
        <title>Genomic Taxonomy of the Vibrionaceae.</title>
        <authorList>
            <person name="Gomez-Gil B."/>
            <person name="Enciso-Ibarra J."/>
        </authorList>
    </citation>
    <scope>NUCLEOTIDE SEQUENCE [LARGE SCALE GENOMIC DNA]</scope>
    <source>
        <strain evidence="8 9">CAIM 1920</strain>
    </source>
</reference>
<dbReference type="STRING" id="1080227.A8L45_21760"/>
<dbReference type="GO" id="GO:0005886">
    <property type="term" value="C:plasma membrane"/>
    <property type="evidence" value="ECO:0007669"/>
    <property type="project" value="UniProtKB-SubCell"/>
</dbReference>
<dbReference type="PANTHER" id="PTHR23513:SF6">
    <property type="entry name" value="MAJOR FACILITATOR SUPERFAMILY ASSOCIATED DOMAIN-CONTAINING PROTEIN"/>
    <property type="match status" value="1"/>
</dbReference>
<dbReference type="Pfam" id="PF07690">
    <property type="entry name" value="MFS_1"/>
    <property type="match status" value="1"/>
</dbReference>
<keyword evidence="2" id="KW-1003">Cell membrane</keyword>
<feature type="transmembrane region" description="Helical" evidence="6">
    <location>
        <begin position="174"/>
        <end position="193"/>
    </location>
</feature>
<evidence type="ECO:0000256" key="4">
    <source>
        <dbReference type="ARBA" id="ARBA00022989"/>
    </source>
</evidence>
<feature type="transmembrane region" description="Helical" evidence="6">
    <location>
        <begin position="316"/>
        <end position="335"/>
    </location>
</feature>
<evidence type="ECO:0000313" key="8">
    <source>
        <dbReference type="EMBL" id="ODA29756.1"/>
    </source>
</evidence>
<feature type="transmembrane region" description="Helical" evidence="6">
    <location>
        <begin position="382"/>
        <end position="402"/>
    </location>
</feature>
<feature type="transmembrane region" description="Helical" evidence="6">
    <location>
        <begin position="81"/>
        <end position="101"/>
    </location>
</feature>
<dbReference type="EMBL" id="LYBM01000064">
    <property type="protein sequence ID" value="ODA29756.1"/>
    <property type="molecule type" value="Genomic_DNA"/>
</dbReference>
<gene>
    <name evidence="8" type="ORF">A8L45_21760</name>
</gene>
<feature type="transmembrane region" description="Helical" evidence="6">
    <location>
        <begin position="148"/>
        <end position="168"/>
    </location>
</feature>
<dbReference type="InterPro" id="IPR020846">
    <property type="entry name" value="MFS_dom"/>
</dbReference>
<keyword evidence="4 6" id="KW-1133">Transmembrane helix</keyword>
<dbReference type="CDD" id="cd06173">
    <property type="entry name" value="MFS_MefA_like"/>
    <property type="match status" value="1"/>
</dbReference>
<protein>
    <recommendedName>
        <fullName evidence="7">Major facilitator superfamily (MFS) profile domain-containing protein</fullName>
    </recommendedName>
</protein>
<evidence type="ECO:0000256" key="3">
    <source>
        <dbReference type="ARBA" id="ARBA00022692"/>
    </source>
</evidence>
<feature type="transmembrane region" description="Helical" evidence="6">
    <location>
        <begin position="293"/>
        <end position="310"/>
    </location>
</feature>
<dbReference type="SUPFAM" id="SSF103473">
    <property type="entry name" value="MFS general substrate transporter"/>
    <property type="match status" value="1"/>
</dbReference>
<organism evidence="8 9">
    <name type="scientific">Veronia pacifica</name>
    <dbReference type="NCBI Taxonomy" id="1080227"/>
    <lineage>
        <taxon>Bacteria</taxon>
        <taxon>Pseudomonadati</taxon>
        <taxon>Pseudomonadota</taxon>
        <taxon>Gammaproteobacteria</taxon>
        <taxon>Vibrionales</taxon>
        <taxon>Vibrionaceae</taxon>
        <taxon>Veronia</taxon>
    </lineage>
</organism>
<feature type="transmembrane region" description="Helical" evidence="6">
    <location>
        <begin position="265"/>
        <end position="286"/>
    </location>
</feature>
<feature type="transmembrane region" description="Helical" evidence="6">
    <location>
        <begin position="107"/>
        <end position="127"/>
    </location>
</feature>
<evidence type="ECO:0000259" key="7">
    <source>
        <dbReference type="PROSITE" id="PS50850"/>
    </source>
</evidence>
<keyword evidence="9" id="KW-1185">Reference proteome</keyword>
<evidence type="ECO:0000256" key="2">
    <source>
        <dbReference type="ARBA" id="ARBA00022475"/>
    </source>
</evidence>
<evidence type="ECO:0000256" key="5">
    <source>
        <dbReference type="ARBA" id="ARBA00023136"/>
    </source>
</evidence>
<evidence type="ECO:0000256" key="1">
    <source>
        <dbReference type="ARBA" id="ARBA00004651"/>
    </source>
</evidence>
<feature type="transmembrane region" description="Helical" evidence="6">
    <location>
        <begin position="48"/>
        <end position="69"/>
    </location>
</feature>
<keyword evidence="5 6" id="KW-0472">Membrane</keyword>
<dbReference type="InterPro" id="IPR036259">
    <property type="entry name" value="MFS_trans_sf"/>
</dbReference>
<dbReference type="Gene3D" id="1.20.1250.20">
    <property type="entry name" value="MFS general substrate transporter like domains"/>
    <property type="match status" value="1"/>
</dbReference>
<feature type="domain" description="Major facilitator superfamily (MFS) profile" evidence="7">
    <location>
        <begin position="15"/>
        <end position="407"/>
    </location>
</feature>
<evidence type="ECO:0000313" key="9">
    <source>
        <dbReference type="Proteomes" id="UP000094936"/>
    </source>
</evidence>
<comment type="caution">
    <text evidence="8">The sequence shown here is derived from an EMBL/GenBank/DDBJ whole genome shotgun (WGS) entry which is preliminary data.</text>
</comment>
<name>A0A1C3E957_9GAMM</name>
<dbReference type="PROSITE" id="PS50850">
    <property type="entry name" value="MFS"/>
    <property type="match status" value="1"/>
</dbReference>
<dbReference type="Proteomes" id="UP000094936">
    <property type="component" value="Unassembled WGS sequence"/>
</dbReference>
<dbReference type="RefSeq" id="WP_068905459.1">
    <property type="nucleotide sequence ID" value="NZ_JBHUIF010000009.1"/>
</dbReference>
<dbReference type="GO" id="GO:0022857">
    <property type="term" value="F:transmembrane transporter activity"/>
    <property type="evidence" value="ECO:0007669"/>
    <property type="project" value="InterPro"/>
</dbReference>